<keyword evidence="2" id="KW-1185">Reference proteome</keyword>
<proteinExistence type="predicted"/>
<dbReference type="EMBL" id="JACEEZ010024801">
    <property type="protein sequence ID" value="KAG0708045.1"/>
    <property type="molecule type" value="Genomic_DNA"/>
</dbReference>
<dbReference type="AlphaFoldDB" id="A0A8J4XLL9"/>
<organism evidence="1 2">
    <name type="scientific">Chionoecetes opilio</name>
    <name type="common">Atlantic snow crab</name>
    <name type="synonym">Cancer opilio</name>
    <dbReference type="NCBI Taxonomy" id="41210"/>
    <lineage>
        <taxon>Eukaryota</taxon>
        <taxon>Metazoa</taxon>
        <taxon>Ecdysozoa</taxon>
        <taxon>Arthropoda</taxon>
        <taxon>Crustacea</taxon>
        <taxon>Multicrustacea</taxon>
        <taxon>Malacostraca</taxon>
        <taxon>Eumalacostraca</taxon>
        <taxon>Eucarida</taxon>
        <taxon>Decapoda</taxon>
        <taxon>Pleocyemata</taxon>
        <taxon>Brachyura</taxon>
        <taxon>Eubrachyura</taxon>
        <taxon>Majoidea</taxon>
        <taxon>Majidae</taxon>
        <taxon>Chionoecetes</taxon>
    </lineage>
</organism>
<accession>A0A8J4XLL9</accession>
<name>A0A8J4XLL9_CHIOP</name>
<sequence>MRISAKGWPVIFPDKIAVTQTIRFYARSRKSGGLWREMCRCPFTRGFSSCPSAAARLSQLDSIVTQPLVEDKNPCSPSCLRSFLMFLLLFINSDSGKGSWAEVFGEVALIEKPVQLGACLWSCVICAIPARRPRPSAGHGWELDEAVCPKSRRGSTSPDVS</sequence>
<evidence type="ECO:0000313" key="1">
    <source>
        <dbReference type="EMBL" id="KAG0708045.1"/>
    </source>
</evidence>
<protein>
    <submittedName>
        <fullName evidence="1">Uncharacterized protein</fullName>
    </submittedName>
</protein>
<comment type="caution">
    <text evidence="1">The sequence shown here is derived from an EMBL/GenBank/DDBJ whole genome shotgun (WGS) entry which is preliminary data.</text>
</comment>
<evidence type="ECO:0000313" key="2">
    <source>
        <dbReference type="Proteomes" id="UP000770661"/>
    </source>
</evidence>
<dbReference type="Proteomes" id="UP000770661">
    <property type="component" value="Unassembled WGS sequence"/>
</dbReference>
<reference evidence="1" key="1">
    <citation type="submission" date="2020-07" db="EMBL/GenBank/DDBJ databases">
        <title>The High-quality genome of the commercially important snow crab, Chionoecetes opilio.</title>
        <authorList>
            <person name="Jeong J.-H."/>
            <person name="Ryu S."/>
        </authorList>
    </citation>
    <scope>NUCLEOTIDE SEQUENCE</scope>
    <source>
        <strain evidence="1">MADBK_172401_WGS</strain>
        <tissue evidence="1">Digestive gland</tissue>
    </source>
</reference>
<gene>
    <name evidence="1" type="ORF">GWK47_024088</name>
</gene>